<keyword evidence="2" id="KW-1185">Reference proteome</keyword>
<gene>
    <name evidence="1" type="ORF">HaLaN_10393</name>
</gene>
<evidence type="ECO:0000313" key="1">
    <source>
        <dbReference type="EMBL" id="GFH14355.1"/>
    </source>
</evidence>
<proteinExistence type="predicted"/>
<organism evidence="1 2">
    <name type="scientific">Haematococcus lacustris</name>
    <name type="common">Green alga</name>
    <name type="synonym">Haematococcus pluvialis</name>
    <dbReference type="NCBI Taxonomy" id="44745"/>
    <lineage>
        <taxon>Eukaryota</taxon>
        <taxon>Viridiplantae</taxon>
        <taxon>Chlorophyta</taxon>
        <taxon>core chlorophytes</taxon>
        <taxon>Chlorophyceae</taxon>
        <taxon>CS clade</taxon>
        <taxon>Chlamydomonadales</taxon>
        <taxon>Haematococcaceae</taxon>
        <taxon>Haematococcus</taxon>
    </lineage>
</organism>
<dbReference type="EMBL" id="BLLF01000716">
    <property type="protein sequence ID" value="GFH14355.1"/>
    <property type="molecule type" value="Genomic_DNA"/>
</dbReference>
<sequence>MAELSMKRHGHAKQLVVFFDAAGIDTGGGMEPAA</sequence>
<dbReference type="AlphaFoldDB" id="A0A699YYN5"/>
<comment type="caution">
    <text evidence="1">The sequence shown here is derived from an EMBL/GenBank/DDBJ whole genome shotgun (WGS) entry which is preliminary data.</text>
</comment>
<reference evidence="1 2" key="1">
    <citation type="submission" date="2020-02" db="EMBL/GenBank/DDBJ databases">
        <title>Draft genome sequence of Haematococcus lacustris strain NIES-144.</title>
        <authorList>
            <person name="Morimoto D."/>
            <person name="Nakagawa S."/>
            <person name="Yoshida T."/>
            <person name="Sawayama S."/>
        </authorList>
    </citation>
    <scope>NUCLEOTIDE SEQUENCE [LARGE SCALE GENOMIC DNA]</scope>
    <source>
        <strain evidence="1 2">NIES-144</strain>
    </source>
</reference>
<accession>A0A699YYN5</accession>
<evidence type="ECO:0000313" key="2">
    <source>
        <dbReference type="Proteomes" id="UP000485058"/>
    </source>
</evidence>
<dbReference type="Proteomes" id="UP000485058">
    <property type="component" value="Unassembled WGS sequence"/>
</dbReference>
<name>A0A699YYN5_HAELA</name>
<protein>
    <submittedName>
        <fullName evidence="1">Uncharacterized protein</fullName>
    </submittedName>
</protein>